<feature type="domain" description="Small ribosomal subunit protein uS7" evidence="8">
    <location>
        <begin position="1"/>
        <end position="148"/>
    </location>
</feature>
<keyword evidence="3 6" id="KW-0694">RNA-binding</keyword>
<dbReference type="Gene3D" id="1.10.455.10">
    <property type="entry name" value="Ribosomal protein S7 domain"/>
    <property type="match status" value="1"/>
</dbReference>
<evidence type="ECO:0000256" key="4">
    <source>
        <dbReference type="ARBA" id="ARBA00022980"/>
    </source>
</evidence>
<sequence length="154" mass="17778">MRRKRAVPRETPPDPKYGSVLVQRLINCVMWDGKKRLAEKIVYKAFELIEKRTNQNALTVFETALENVKPIMEVRPRRVGGATYQVPVPVPPRRRVSLAIRWIIQAARARKGAPMYQKLAEELILASRKEGAAYKKKENTHRMAEANKAFAHFR</sequence>
<accession>A0A257LU98</accession>
<comment type="similarity">
    <text evidence="1 6 7">Belongs to the universal ribosomal protein uS7 family.</text>
</comment>
<comment type="subunit">
    <text evidence="6">Part of the 30S ribosomal subunit. Contacts proteins S9 and S11.</text>
</comment>
<evidence type="ECO:0000313" key="10">
    <source>
        <dbReference type="Proteomes" id="UP000216312"/>
    </source>
</evidence>
<dbReference type="AlphaFoldDB" id="A0A257LU98"/>
<dbReference type="EMBL" id="NMUJ01000029">
    <property type="protein sequence ID" value="OYV03000.1"/>
    <property type="molecule type" value="Genomic_DNA"/>
</dbReference>
<keyword evidence="5 6" id="KW-0687">Ribonucleoprotein</keyword>
<evidence type="ECO:0000256" key="2">
    <source>
        <dbReference type="ARBA" id="ARBA00022730"/>
    </source>
</evidence>
<keyword evidence="2 6" id="KW-0699">rRNA-binding</keyword>
<dbReference type="InterPro" id="IPR036823">
    <property type="entry name" value="Ribosomal_uS7_dom_sf"/>
</dbReference>
<dbReference type="PIRSF" id="PIRSF002122">
    <property type="entry name" value="RPS7p_RPS7a_RPS5e_RPS7o"/>
    <property type="match status" value="1"/>
</dbReference>
<dbReference type="GO" id="GO:0000049">
    <property type="term" value="F:tRNA binding"/>
    <property type="evidence" value="ECO:0007669"/>
    <property type="project" value="UniProtKB-UniRule"/>
</dbReference>
<evidence type="ECO:0000256" key="1">
    <source>
        <dbReference type="ARBA" id="ARBA00007151"/>
    </source>
</evidence>
<organism evidence="9 10">
    <name type="scientific">candidate division WOR-3 bacterium 4484_18</name>
    <dbReference type="NCBI Taxonomy" id="2020626"/>
    <lineage>
        <taxon>Bacteria</taxon>
        <taxon>Bacteria division WOR-3</taxon>
    </lineage>
</organism>
<evidence type="ECO:0000256" key="3">
    <source>
        <dbReference type="ARBA" id="ARBA00022884"/>
    </source>
</evidence>
<comment type="caution">
    <text evidence="9">The sequence shown here is derived from an EMBL/GenBank/DDBJ whole genome shotgun (WGS) entry which is preliminary data.</text>
</comment>
<dbReference type="PANTHER" id="PTHR11205">
    <property type="entry name" value="RIBOSOMAL PROTEIN S7"/>
    <property type="match status" value="1"/>
</dbReference>
<reference evidence="10" key="1">
    <citation type="submission" date="2017-07" db="EMBL/GenBank/DDBJ databases">
        <title>Novel pathways for hydrocarbon cycling and metabolic interdependencies in hydrothermal sediment communities.</title>
        <authorList>
            <person name="Dombrowski N."/>
            <person name="Seitz K."/>
            <person name="Teske A."/>
            <person name="Baker B."/>
        </authorList>
    </citation>
    <scope>NUCLEOTIDE SEQUENCE [LARGE SCALE GENOMIC DNA]</scope>
</reference>
<dbReference type="SUPFAM" id="SSF47973">
    <property type="entry name" value="Ribosomal protein S7"/>
    <property type="match status" value="1"/>
</dbReference>
<evidence type="ECO:0000259" key="8">
    <source>
        <dbReference type="Pfam" id="PF00177"/>
    </source>
</evidence>
<dbReference type="GO" id="GO:0015935">
    <property type="term" value="C:small ribosomal subunit"/>
    <property type="evidence" value="ECO:0007669"/>
    <property type="project" value="InterPro"/>
</dbReference>
<gene>
    <name evidence="6" type="primary">rpsG</name>
    <name evidence="9" type="ORF">CGW93_02940</name>
</gene>
<keyword evidence="6" id="KW-0820">tRNA-binding</keyword>
<dbReference type="GO" id="GO:0006412">
    <property type="term" value="P:translation"/>
    <property type="evidence" value="ECO:0007669"/>
    <property type="project" value="UniProtKB-UniRule"/>
</dbReference>
<evidence type="ECO:0000313" key="9">
    <source>
        <dbReference type="EMBL" id="OYV03000.1"/>
    </source>
</evidence>
<dbReference type="Pfam" id="PF00177">
    <property type="entry name" value="Ribosomal_S7"/>
    <property type="match status" value="1"/>
</dbReference>
<dbReference type="PROSITE" id="PS00052">
    <property type="entry name" value="RIBOSOMAL_S7"/>
    <property type="match status" value="1"/>
</dbReference>
<dbReference type="InterPro" id="IPR023798">
    <property type="entry name" value="Ribosomal_uS7_dom"/>
</dbReference>
<dbReference type="HAMAP" id="MF_00480_B">
    <property type="entry name" value="Ribosomal_uS7_B"/>
    <property type="match status" value="1"/>
</dbReference>
<dbReference type="InterPro" id="IPR005717">
    <property type="entry name" value="Ribosomal_uS7_bac/org-type"/>
</dbReference>
<evidence type="ECO:0000256" key="6">
    <source>
        <dbReference type="HAMAP-Rule" id="MF_00480"/>
    </source>
</evidence>
<dbReference type="NCBIfam" id="TIGR01029">
    <property type="entry name" value="rpsG_bact"/>
    <property type="match status" value="1"/>
</dbReference>
<keyword evidence="4 6" id="KW-0689">Ribosomal protein</keyword>
<comment type="function">
    <text evidence="6">One of the primary rRNA binding proteins, it binds directly to 16S rRNA where it nucleates assembly of the head domain of the 30S subunit. Is located at the subunit interface close to the decoding center, probably blocks exit of the E-site tRNA.</text>
</comment>
<proteinExistence type="inferred from homology"/>
<evidence type="ECO:0000256" key="5">
    <source>
        <dbReference type="ARBA" id="ARBA00023274"/>
    </source>
</evidence>
<name>A0A257LU98_UNCW3</name>
<dbReference type="InterPro" id="IPR020606">
    <property type="entry name" value="Ribosomal_uS7_CS"/>
</dbReference>
<dbReference type="CDD" id="cd14869">
    <property type="entry name" value="uS7_Bacteria"/>
    <property type="match status" value="1"/>
</dbReference>
<dbReference type="GO" id="GO:0003735">
    <property type="term" value="F:structural constituent of ribosome"/>
    <property type="evidence" value="ECO:0007669"/>
    <property type="project" value="InterPro"/>
</dbReference>
<dbReference type="InterPro" id="IPR000235">
    <property type="entry name" value="Ribosomal_uS7"/>
</dbReference>
<protein>
    <recommendedName>
        <fullName evidence="6">Small ribosomal subunit protein uS7</fullName>
    </recommendedName>
</protein>
<dbReference type="Proteomes" id="UP000216312">
    <property type="component" value="Unassembled WGS sequence"/>
</dbReference>
<dbReference type="FunFam" id="1.10.455.10:FF:000001">
    <property type="entry name" value="30S ribosomal protein S7"/>
    <property type="match status" value="1"/>
</dbReference>
<dbReference type="GO" id="GO:0019843">
    <property type="term" value="F:rRNA binding"/>
    <property type="evidence" value="ECO:0007669"/>
    <property type="project" value="UniProtKB-UniRule"/>
</dbReference>
<evidence type="ECO:0000256" key="7">
    <source>
        <dbReference type="RuleBase" id="RU003619"/>
    </source>
</evidence>